<dbReference type="SUPFAM" id="SSF52087">
    <property type="entry name" value="CRAL/TRIO domain"/>
    <property type="match status" value="1"/>
</dbReference>
<dbReference type="Proteomes" id="UP000095751">
    <property type="component" value="Unassembled WGS sequence"/>
</dbReference>
<dbReference type="CDD" id="cd00170">
    <property type="entry name" value="SEC14"/>
    <property type="match status" value="1"/>
</dbReference>
<feature type="non-terminal residue" evidence="2">
    <location>
        <position position="219"/>
    </location>
</feature>
<organism evidence="2 3">
    <name type="scientific">Fragilariopsis cylindrus CCMP1102</name>
    <dbReference type="NCBI Taxonomy" id="635003"/>
    <lineage>
        <taxon>Eukaryota</taxon>
        <taxon>Sar</taxon>
        <taxon>Stramenopiles</taxon>
        <taxon>Ochrophyta</taxon>
        <taxon>Bacillariophyta</taxon>
        <taxon>Bacillariophyceae</taxon>
        <taxon>Bacillariophycidae</taxon>
        <taxon>Bacillariales</taxon>
        <taxon>Bacillariaceae</taxon>
        <taxon>Fragilariopsis</taxon>
    </lineage>
</organism>
<gene>
    <name evidence="2" type="ORF">FRACYDRAFT_152657</name>
</gene>
<feature type="non-terminal residue" evidence="2">
    <location>
        <position position="1"/>
    </location>
</feature>
<sequence length="219" mass="25521">ICRWLRATKFNSEEILQRLQDNQYMFDEAKEYQFYGPDISKHMNNCPLSVFQSQYPFHPLGRGYNGCPIAYFLAGRINPEGILCLCSIDQLKHYFWYSFMYQMKIQMKESQKKNIDFCKCEGINVIDLKGLSISSLTHETMDVIKLSSKISDFFPETLHCMLIINAPSFFSFAWKIIKKLIDPRTASRIQLFSSSNEKASQQALEKLICKQTQLPKDYG</sequence>
<accession>A0A1E7FMT8</accession>
<dbReference type="PANTHER" id="PTHR45657:SF1">
    <property type="entry name" value="CRAL-TRIO DOMAIN-CONTAINING PROTEIN YKL091C-RELATED"/>
    <property type="match status" value="1"/>
</dbReference>
<feature type="domain" description="CRAL-TRIO" evidence="1">
    <location>
        <begin position="47"/>
        <end position="219"/>
    </location>
</feature>
<dbReference type="PROSITE" id="PS50191">
    <property type="entry name" value="CRAL_TRIO"/>
    <property type="match status" value="1"/>
</dbReference>
<evidence type="ECO:0000313" key="2">
    <source>
        <dbReference type="EMBL" id="OEU19489.1"/>
    </source>
</evidence>
<dbReference type="InterPro" id="IPR036865">
    <property type="entry name" value="CRAL-TRIO_dom_sf"/>
</dbReference>
<dbReference type="InterPro" id="IPR001251">
    <property type="entry name" value="CRAL-TRIO_dom"/>
</dbReference>
<keyword evidence="3" id="KW-1185">Reference proteome</keyword>
<dbReference type="PANTHER" id="PTHR45657">
    <property type="entry name" value="CRAL-TRIO DOMAIN-CONTAINING PROTEIN YKL091C-RELATED"/>
    <property type="match status" value="1"/>
</dbReference>
<evidence type="ECO:0000259" key="1">
    <source>
        <dbReference type="PROSITE" id="PS50191"/>
    </source>
</evidence>
<dbReference type="InParanoid" id="A0A1E7FMT8"/>
<reference evidence="2 3" key="1">
    <citation type="submission" date="2016-09" db="EMBL/GenBank/DDBJ databases">
        <title>Extensive genetic diversity and differential bi-allelic expression allows diatom success in the polar Southern Ocean.</title>
        <authorList>
            <consortium name="DOE Joint Genome Institute"/>
            <person name="Mock T."/>
            <person name="Otillar R.P."/>
            <person name="Strauss J."/>
            <person name="Dupont C."/>
            <person name="Frickenhaus S."/>
            <person name="Maumus F."/>
            <person name="Mcmullan M."/>
            <person name="Sanges R."/>
            <person name="Schmutz J."/>
            <person name="Toseland A."/>
            <person name="Valas R."/>
            <person name="Veluchamy A."/>
            <person name="Ward B.J."/>
            <person name="Allen A."/>
            <person name="Barry K."/>
            <person name="Falciatore A."/>
            <person name="Ferrante M."/>
            <person name="Fortunato A.E."/>
            <person name="Gloeckner G."/>
            <person name="Gruber A."/>
            <person name="Hipkin R."/>
            <person name="Janech M."/>
            <person name="Kroth P."/>
            <person name="Leese F."/>
            <person name="Lindquist E."/>
            <person name="Lyon B.R."/>
            <person name="Martin J."/>
            <person name="Mayer C."/>
            <person name="Parker M."/>
            <person name="Quesneville H."/>
            <person name="Raymond J."/>
            <person name="Uhlig C."/>
            <person name="Valentin K.U."/>
            <person name="Worden A.Z."/>
            <person name="Armbrust E.V."/>
            <person name="Bowler C."/>
            <person name="Green B."/>
            <person name="Moulton V."/>
            <person name="Van Oosterhout C."/>
            <person name="Grigoriev I."/>
        </authorList>
    </citation>
    <scope>NUCLEOTIDE SEQUENCE [LARGE SCALE GENOMIC DNA]</scope>
    <source>
        <strain evidence="2 3">CCMP1102</strain>
    </source>
</reference>
<dbReference type="EMBL" id="KV784355">
    <property type="protein sequence ID" value="OEU19489.1"/>
    <property type="molecule type" value="Genomic_DNA"/>
</dbReference>
<dbReference type="InterPro" id="IPR051026">
    <property type="entry name" value="PI/PC_transfer"/>
</dbReference>
<dbReference type="KEGG" id="fcy:FRACYDRAFT_152657"/>
<dbReference type="Pfam" id="PF00650">
    <property type="entry name" value="CRAL_TRIO"/>
    <property type="match status" value="1"/>
</dbReference>
<dbReference type="AlphaFoldDB" id="A0A1E7FMT8"/>
<proteinExistence type="predicted"/>
<name>A0A1E7FMT8_9STRA</name>
<protein>
    <submittedName>
        <fullName evidence="2">CRAL/TRIO domain-containing protein</fullName>
    </submittedName>
</protein>
<dbReference type="OrthoDB" id="59899at2759"/>
<dbReference type="SMART" id="SM00516">
    <property type="entry name" value="SEC14"/>
    <property type="match status" value="1"/>
</dbReference>
<dbReference type="Gene3D" id="3.40.525.10">
    <property type="entry name" value="CRAL-TRIO lipid binding domain"/>
    <property type="match status" value="1"/>
</dbReference>
<evidence type="ECO:0000313" key="3">
    <source>
        <dbReference type="Proteomes" id="UP000095751"/>
    </source>
</evidence>